<dbReference type="GO" id="GO:0046872">
    <property type="term" value="F:metal ion binding"/>
    <property type="evidence" value="ECO:0007669"/>
    <property type="project" value="UniProtKB-KW"/>
</dbReference>
<comment type="similarity">
    <text evidence="1">Belongs to the Gfa family.</text>
</comment>
<dbReference type="EMBL" id="CP014796">
    <property type="protein sequence ID" value="APX21986.1"/>
    <property type="molecule type" value="Genomic_DNA"/>
</dbReference>
<proteinExistence type="inferred from homology"/>
<keyword evidence="8" id="KW-1185">Reference proteome</keyword>
<organism evidence="7 8">
    <name type="scientific">Salipiger profundus</name>
    <dbReference type="NCBI Taxonomy" id="1229727"/>
    <lineage>
        <taxon>Bacteria</taxon>
        <taxon>Pseudomonadati</taxon>
        <taxon>Pseudomonadota</taxon>
        <taxon>Alphaproteobacteria</taxon>
        <taxon>Rhodobacterales</taxon>
        <taxon>Roseobacteraceae</taxon>
        <taxon>Salipiger</taxon>
    </lineage>
</organism>
<evidence type="ECO:0000313" key="7">
    <source>
        <dbReference type="EMBL" id="APX21986.1"/>
    </source>
</evidence>
<dbReference type="AlphaFoldDB" id="A0A1U7D1N3"/>
<keyword evidence="2" id="KW-0479">Metal-binding</keyword>
<gene>
    <name evidence="7" type="ORF">Ga0080559_TMP1190</name>
</gene>
<evidence type="ECO:0000256" key="1">
    <source>
        <dbReference type="ARBA" id="ARBA00005495"/>
    </source>
</evidence>
<dbReference type="Gene3D" id="3.90.1590.10">
    <property type="entry name" value="glutathione-dependent formaldehyde- activating enzyme (gfa)"/>
    <property type="match status" value="1"/>
</dbReference>
<dbReference type="PROSITE" id="PS51891">
    <property type="entry name" value="CENP_V_GFA"/>
    <property type="match status" value="1"/>
</dbReference>
<dbReference type="Proteomes" id="UP000186559">
    <property type="component" value="Chromosome"/>
</dbReference>
<dbReference type="RefSeq" id="WP_076622490.1">
    <property type="nucleotide sequence ID" value="NZ_BMEW01000003.1"/>
</dbReference>
<dbReference type="PANTHER" id="PTHR33337:SF33">
    <property type="entry name" value="CENP-V_GFA DOMAIN-CONTAINING PROTEIN"/>
    <property type="match status" value="1"/>
</dbReference>
<feature type="compositionally biased region" description="Basic and acidic residues" evidence="5">
    <location>
        <begin position="150"/>
        <end position="159"/>
    </location>
</feature>
<evidence type="ECO:0000256" key="3">
    <source>
        <dbReference type="ARBA" id="ARBA00022833"/>
    </source>
</evidence>
<reference evidence="7 8" key="1">
    <citation type="submission" date="2016-03" db="EMBL/GenBank/DDBJ databases">
        <title>Deep-sea bacteria in the southern Pacific.</title>
        <authorList>
            <person name="Tang K."/>
        </authorList>
    </citation>
    <scope>NUCLEOTIDE SEQUENCE [LARGE SCALE GENOMIC DNA]</scope>
    <source>
        <strain evidence="7 8">JLT2016</strain>
    </source>
</reference>
<evidence type="ECO:0000313" key="8">
    <source>
        <dbReference type="Proteomes" id="UP000186559"/>
    </source>
</evidence>
<evidence type="ECO:0000256" key="2">
    <source>
        <dbReference type="ARBA" id="ARBA00022723"/>
    </source>
</evidence>
<keyword evidence="3" id="KW-0862">Zinc</keyword>
<dbReference type="STRING" id="1229727.Ga0080559_TMP1190"/>
<dbReference type="KEGG" id="tpro:Ga0080559_TMP1190"/>
<protein>
    <recommendedName>
        <fullName evidence="6">CENP-V/GFA domain-containing protein</fullName>
    </recommendedName>
</protein>
<sequence>MNGRCTCGAIRFHLTDTPLIIHCCHCTWCQRETGSAFALNAMIETRCVALDAGRPHDVTLPSASGKGQIVARCPTCEVALWSHYAGGGRAFAFVRIGTLDRAAELTPDVFIYTDTAPPWITFPEGARVFPEYYRRSTTWRPEALARREAELARQARQHEQQQQQQQEAPERWTTL</sequence>
<dbReference type="GO" id="GO:0016846">
    <property type="term" value="F:carbon-sulfur lyase activity"/>
    <property type="evidence" value="ECO:0007669"/>
    <property type="project" value="InterPro"/>
</dbReference>
<dbReference type="PANTHER" id="PTHR33337">
    <property type="entry name" value="GFA DOMAIN-CONTAINING PROTEIN"/>
    <property type="match status" value="1"/>
</dbReference>
<accession>A0A1U7D1N3</accession>
<evidence type="ECO:0000256" key="5">
    <source>
        <dbReference type="SAM" id="MobiDB-lite"/>
    </source>
</evidence>
<evidence type="ECO:0000256" key="4">
    <source>
        <dbReference type="ARBA" id="ARBA00023239"/>
    </source>
</evidence>
<dbReference type="InterPro" id="IPR011057">
    <property type="entry name" value="Mss4-like_sf"/>
</dbReference>
<feature type="region of interest" description="Disordered" evidence="5">
    <location>
        <begin position="150"/>
        <end position="175"/>
    </location>
</feature>
<dbReference type="SUPFAM" id="SSF51316">
    <property type="entry name" value="Mss4-like"/>
    <property type="match status" value="1"/>
</dbReference>
<name>A0A1U7D1N3_9RHOB</name>
<dbReference type="InterPro" id="IPR006913">
    <property type="entry name" value="CENP-V/GFA"/>
</dbReference>
<dbReference type="OrthoDB" id="9807246at2"/>
<keyword evidence="4" id="KW-0456">Lyase</keyword>
<dbReference type="Pfam" id="PF04828">
    <property type="entry name" value="GFA"/>
    <property type="match status" value="1"/>
</dbReference>
<evidence type="ECO:0000259" key="6">
    <source>
        <dbReference type="PROSITE" id="PS51891"/>
    </source>
</evidence>
<feature type="domain" description="CENP-V/GFA" evidence="6">
    <location>
        <begin position="1"/>
        <end position="120"/>
    </location>
</feature>